<dbReference type="PANTHER" id="PTHR32309:SF13">
    <property type="entry name" value="FERRIC ENTEROBACTIN TRANSPORT PROTEIN FEPE"/>
    <property type="match status" value="1"/>
</dbReference>
<keyword evidence="4" id="KW-0547">Nucleotide-binding</keyword>
<dbReference type="InterPro" id="IPR003856">
    <property type="entry name" value="LPS_length_determ_N"/>
</dbReference>
<dbReference type="InterPro" id="IPR027417">
    <property type="entry name" value="P-loop_NTPase"/>
</dbReference>
<keyword evidence="3 8" id="KW-0812">Transmembrane</keyword>
<evidence type="ECO:0000259" key="9">
    <source>
        <dbReference type="Pfam" id="PF02706"/>
    </source>
</evidence>
<dbReference type="Gene3D" id="3.40.50.300">
    <property type="entry name" value="P-loop containing nucleotide triphosphate hydrolases"/>
    <property type="match status" value="1"/>
</dbReference>
<dbReference type="PANTHER" id="PTHR32309">
    <property type="entry name" value="TYROSINE-PROTEIN KINASE"/>
    <property type="match status" value="1"/>
</dbReference>
<dbReference type="STRING" id="670307.HYPDE_23948"/>
<dbReference type="InterPro" id="IPR050445">
    <property type="entry name" value="Bact_polysacc_biosynth/exp"/>
</dbReference>
<evidence type="ECO:0000256" key="7">
    <source>
        <dbReference type="ARBA" id="ARBA00023136"/>
    </source>
</evidence>
<evidence type="ECO:0000256" key="2">
    <source>
        <dbReference type="ARBA" id="ARBA00022475"/>
    </source>
</evidence>
<reference evidence="10 11" key="1">
    <citation type="journal article" date="2013" name="Genome Announc.">
        <title>Genome sequences for three denitrifying bacterial strains isolated from a uranium- and nitrate-contaminated subsurface environment.</title>
        <authorList>
            <person name="Venkatramanan R."/>
            <person name="Prakash O."/>
            <person name="Woyke T."/>
            <person name="Chain P."/>
            <person name="Goodwin L.A."/>
            <person name="Watson D."/>
            <person name="Brooks S."/>
            <person name="Kostka J.E."/>
            <person name="Green S.J."/>
        </authorList>
    </citation>
    <scope>NUCLEOTIDE SEQUENCE [LARGE SCALE GENOMIC DNA]</scope>
    <source>
        <strain evidence="10 11">1NES1</strain>
    </source>
</reference>
<keyword evidence="7 8" id="KW-0472">Membrane</keyword>
<dbReference type="AlphaFoldDB" id="N0B8V9"/>
<name>N0B8V9_9HYPH</name>
<evidence type="ECO:0000313" key="11">
    <source>
        <dbReference type="Proteomes" id="UP000005952"/>
    </source>
</evidence>
<dbReference type="Pfam" id="PF02706">
    <property type="entry name" value="Wzz"/>
    <property type="match status" value="1"/>
</dbReference>
<dbReference type="GO" id="GO:0005886">
    <property type="term" value="C:plasma membrane"/>
    <property type="evidence" value="ECO:0007669"/>
    <property type="project" value="UniProtKB-SubCell"/>
</dbReference>
<evidence type="ECO:0000256" key="8">
    <source>
        <dbReference type="SAM" id="Phobius"/>
    </source>
</evidence>
<dbReference type="HOGENOM" id="CLU_498539_0_0_5"/>
<keyword evidence="5" id="KW-0067">ATP-binding</keyword>
<dbReference type="OrthoDB" id="230260at2"/>
<dbReference type="InterPro" id="IPR005702">
    <property type="entry name" value="Wzc-like_C"/>
</dbReference>
<organism evidence="10 11">
    <name type="scientific">Hyphomicrobium denitrificans 1NES1</name>
    <dbReference type="NCBI Taxonomy" id="670307"/>
    <lineage>
        <taxon>Bacteria</taxon>
        <taxon>Pseudomonadati</taxon>
        <taxon>Pseudomonadota</taxon>
        <taxon>Alphaproteobacteria</taxon>
        <taxon>Hyphomicrobiales</taxon>
        <taxon>Hyphomicrobiaceae</taxon>
        <taxon>Hyphomicrobium</taxon>
    </lineage>
</organism>
<dbReference type="eggNOG" id="COG3206">
    <property type="taxonomic scope" value="Bacteria"/>
</dbReference>
<sequence>MDQQDRQVERQRGSEASDFALIRVALYKRMKAIAAFPILLAFCAVTVVLALPKRYEATATVQIDPRQRSKSTISDAPDLEPHQQTIEAEMSALQSAPVIRGAIDALHLDDDPEFKSYWPATWLSRLLGATPERNTEAALLKRLSVSRLRNTLLVSIRISSSDPVKSARIANAVADAYLKDWAAGKSSAETAATMLGQRLKDDIDGDGIITESERVFASLLAQFGQNSEVPGPSIVAAAVPPREATAAKPARTAGVAFALGLVAAVGLALLLEFKTSTRASRVEHAFACPHMTSLPTIPAHDATSARACRFVLAEPRGQYAEAVRETCRELEKRRSGAPSRLTLVVSALPGEGAECLASNIAHQYAVAGHSPLLVDADLRMGSLTRQLAGRSSSGLLDQIVNRKPVESAILRDCATGLHFLPACGPTPIPLPVRDILRSKAFADSMTALKRDFVTIVMSGPPLLTVGDAHTLAELADDIVFVTAWQKTPKRLARQALGKIAAHQPKIVGAALTDIADREDTAIMSLYEILEEMRTVAPVPAFRTHAA</sequence>
<dbReference type="eggNOG" id="COG0489">
    <property type="taxonomic scope" value="Bacteria"/>
</dbReference>
<dbReference type="RefSeq" id="WP_015596513.1">
    <property type="nucleotide sequence ID" value="NC_021172.1"/>
</dbReference>
<dbReference type="EMBL" id="CP005587">
    <property type="protein sequence ID" value="AGK56475.1"/>
    <property type="molecule type" value="Genomic_DNA"/>
</dbReference>
<keyword evidence="6 8" id="KW-1133">Transmembrane helix</keyword>
<dbReference type="GO" id="GO:0004713">
    <property type="term" value="F:protein tyrosine kinase activity"/>
    <property type="evidence" value="ECO:0007669"/>
    <property type="project" value="TreeGrafter"/>
</dbReference>
<gene>
    <name evidence="10" type="ORF">HYPDE_23948</name>
</gene>
<proteinExistence type="predicted"/>
<feature type="domain" description="Polysaccharide chain length determinant N-terminal" evidence="9">
    <location>
        <begin position="23"/>
        <end position="103"/>
    </location>
</feature>
<dbReference type="KEGG" id="hdt:HYPDE_23948"/>
<evidence type="ECO:0000256" key="1">
    <source>
        <dbReference type="ARBA" id="ARBA00004651"/>
    </source>
</evidence>
<evidence type="ECO:0000256" key="5">
    <source>
        <dbReference type="ARBA" id="ARBA00022840"/>
    </source>
</evidence>
<protein>
    <submittedName>
        <fullName evidence="10">Lipopolysaccharide biosynthesis protein</fullName>
    </submittedName>
</protein>
<comment type="subcellular location">
    <subcellularLocation>
        <location evidence="1">Cell membrane</location>
        <topology evidence="1">Multi-pass membrane protein</topology>
    </subcellularLocation>
</comment>
<dbReference type="SUPFAM" id="SSF52540">
    <property type="entry name" value="P-loop containing nucleoside triphosphate hydrolases"/>
    <property type="match status" value="1"/>
</dbReference>
<evidence type="ECO:0000256" key="4">
    <source>
        <dbReference type="ARBA" id="ARBA00022741"/>
    </source>
</evidence>
<dbReference type="CDD" id="cd05387">
    <property type="entry name" value="BY-kinase"/>
    <property type="match status" value="1"/>
</dbReference>
<feature type="transmembrane region" description="Helical" evidence="8">
    <location>
        <begin position="32"/>
        <end position="51"/>
    </location>
</feature>
<keyword evidence="11" id="KW-1185">Reference proteome</keyword>
<evidence type="ECO:0000256" key="3">
    <source>
        <dbReference type="ARBA" id="ARBA00022692"/>
    </source>
</evidence>
<evidence type="ECO:0000313" key="10">
    <source>
        <dbReference type="EMBL" id="AGK56475.1"/>
    </source>
</evidence>
<keyword evidence="2" id="KW-1003">Cell membrane</keyword>
<accession>N0B8V9</accession>
<dbReference type="Proteomes" id="UP000005952">
    <property type="component" value="Chromosome"/>
</dbReference>
<evidence type="ECO:0000256" key="6">
    <source>
        <dbReference type="ARBA" id="ARBA00022989"/>
    </source>
</evidence>